<dbReference type="OrthoDB" id="313562at2759"/>
<evidence type="ECO:0000256" key="2">
    <source>
        <dbReference type="ARBA" id="ARBA00022771"/>
    </source>
</evidence>
<keyword evidence="6" id="KW-1185">Reference proteome</keyword>
<dbReference type="STRING" id="1314781.A0A166NGE0"/>
<evidence type="ECO:0000313" key="6">
    <source>
        <dbReference type="Proteomes" id="UP000077266"/>
    </source>
</evidence>
<gene>
    <name evidence="5" type="ORF">EXIGLDRAFT_480682</name>
</gene>
<evidence type="ECO:0000256" key="1">
    <source>
        <dbReference type="ARBA" id="ARBA00022723"/>
    </source>
</evidence>
<dbReference type="InterPro" id="IPR043145">
    <property type="entry name" value="Znf_ZZ_sf"/>
</dbReference>
<dbReference type="InParanoid" id="A0A166NGE0"/>
<feature type="region of interest" description="Disordered" evidence="4">
    <location>
        <begin position="121"/>
        <end position="190"/>
    </location>
</feature>
<dbReference type="Gene3D" id="3.30.60.90">
    <property type="match status" value="1"/>
</dbReference>
<feature type="compositionally biased region" description="Low complexity" evidence="4">
    <location>
        <begin position="134"/>
        <end position="146"/>
    </location>
</feature>
<reference evidence="5 6" key="1">
    <citation type="journal article" date="2016" name="Mol. Biol. Evol.">
        <title>Comparative Genomics of Early-Diverging Mushroom-Forming Fungi Provides Insights into the Origins of Lignocellulose Decay Capabilities.</title>
        <authorList>
            <person name="Nagy L.G."/>
            <person name="Riley R."/>
            <person name="Tritt A."/>
            <person name="Adam C."/>
            <person name="Daum C."/>
            <person name="Floudas D."/>
            <person name="Sun H."/>
            <person name="Yadav J.S."/>
            <person name="Pangilinan J."/>
            <person name="Larsson K.H."/>
            <person name="Matsuura K."/>
            <person name="Barry K."/>
            <person name="Labutti K."/>
            <person name="Kuo R."/>
            <person name="Ohm R.A."/>
            <person name="Bhattacharya S.S."/>
            <person name="Shirouzu T."/>
            <person name="Yoshinaga Y."/>
            <person name="Martin F.M."/>
            <person name="Grigoriev I.V."/>
            <person name="Hibbett D.S."/>
        </authorList>
    </citation>
    <scope>NUCLEOTIDE SEQUENCE [LARGE SCALE GENOMIC DNA]</scope>
    <source>
        <strain evidence="5 6">HHB12029</strain>
    </source>
</reference>
<evidence type="ECO:0000313" key="5">
    <source>
        <dbReference type="EMBL" id="KZV79131.1"/>
    </source>
</evidence>
<dbReference type="Proteomes" id="UP000077266">
    <property type="component" value="Unassembled WGS sequence"/>
</dbReference>
<name>A0A166NGE0_EXIGL</name>
<accession>A0A166NGE0</accession>
<dbReference type="SUPFAM" id="SSF57850">
    <property type="entry name" value="RING/U-box"/>
    <property type="match status" value="1"/>
</dbReference>
<sequence length="216" mass="24007">MQVRLDRWRFRQKGYFTQGMSTWDWRKLARVWSEAALSRSIASNYQPEPDKNMLPLPLENLGGKDLTRIELDKHAAIQREREELRAKVQSKPASSETTTVTTTQEKTEIASVTVLPDLGVAQPWLTNPTPAPTPLESSESAPAAEAAPKKEDDAAKPTQTTDTASKIGDTTVVQTPAKNATQPTTGPIHQRFSCDGCKMFPIVGVMYHCMHSDCRR</sequence>
<keyword evidence="2" id="KW-0863">Zinc-finger</keyword>
<organism evidence="5 6">
    <name type="scientific">Exidia glandulosa HHB12029</name>
    <dbReference type="NCBI Taxonomy" id="1314781"/>
    <lineage>
        <taxon>Eukaryota</taxon>
        <taxon>Fungi</taxon>
        <taxon>Dikarya</taxon>
        <taxon>Basidiomycota</taxon>
        <taxon>Agaricomycotina</taxon>
        <taxon>Agaricomycetes</taxon>
        <taxon>Auriculariales</taxon>
        <taxon>Exidiaceae</taxon>
        <taxon>Exidia</taxon>
    </lineage>
</organism>
<evidence type="ECO:0000256" key="4">
    <source>
        <dbReference type="SAM" id="MobiDB-lite"/>
    </source>
</evidence>
<dbReference type="AlphaFoldDB" id="A0A166NGE0"/>
<feature type="region of interest" description="Disordered" evidence="4">
    <location>
        <begin position="84"/>
        <end position="105"/>
    </location>
</feature>
<evidence type="ECO:0000256" key="3">
    <source>
        <dbReference type="ARBA" id="ARBA00022833"/>
    </source>
</evidence>
<feature type="compositionally biased region" description="Polar residues" evidence="4">
    <location>
        <begin position="171"/>
        <end position="187"/>
    </location>
</feature>
<keyword evidence="1" id="KW-0479">Metal-binding</keyword>
<dbReference type="EMBL" id="KV426674">
    <property type="protein sequence ID" value="KZV79131.1"/>
    <property type="molecule type" value="Genomic_DNA"/>
</dbReference>
<dbReference type="GO" id="GO:0008270">
    <property type="term" value="F:zinc ion binding"/>
    <property type="evidence" value="ECO:0007669"/>
    <property type="project" value="UniProtKB-KW"/>
</dbReference>
<proteinExistence type="predicted"/>
<protein>
    <submittedName>
        <fullName evidence="5">Uncharacterized protein</fullName>
    </submittedName>
</protein>
<keyword evidence="3" id="KW-0862">Zinc</keyword>